<sequence>MKRKSILLAIAGMLFCVISHAQIKKGSMLIGGSAGYSAYKADKLPDAGWNRETKFRSFSFSPSFGIAIKDNLIVGADILLEGSKEKYADIPNSPAPFNKKEDYKNYSRGGGLFVRKYWGVANKLYVFGQGRLGVAVTREDFKPYESSINSYLKGLNVAASVSPGLSFAVSRKVHLESTFFNLLTVEYSKKKYKGGDLEIGNKMTGEFSDFKISSSFDNATAFTIGVRILLSK</sequence>
<dbReference type="RefSeq" id="WP_130541874.1">
    <property type="nucleotide sequence ID" value="NZ_CP042431.1"/>
</dbReference>
<dbReference type="OrthoDB" id="673025at2"/>
<name>A0A4Q7MTV0_9BACT</name>
<feature type="chain" id="PRO_5020559679" description="Outer membrane protein with beta-barrel domain" evidence="1">
    <location>
        <begin position="22"/>
        <end position="232"/>
    </location>
</feature>
<evidence type="ECO:0008006" key="4">
    <source>
        <dbReference type="Google" id="ProtNLM"/>
    </source>
</evidence>
<evidence type="ECO:0000313" key="2">
    <source>
        <dbReference type="EMBL" id="RZS71359.1"/>
    </source>
</evidence>
<organism evidence="2 3">
    <name type="scientific">Pseudobacter ginsenosidimutans</name>
    <dbReference type="NCBI Taxonomy" id="661488"/>
    <lineage>
        <taxon>Bacteria</taxon>
        <taxon>Pseudomonadati</taxon>
        <taxon>Bacteroidota</taxon>
        <taxon>Chitinophagia</taxon>
        <taxon>Chitinophagales</taxon>
        <taxon>Chitinophagaceae</taxon>
        <taxon>Pseudobacter</taxon>
    </lineage>
</organism>
<feature type="signal peptide" evidence="1">
    <location>
        <begin position="1"/>
        <end position="21"/>
    </location>
</feature>
<gene>
    <name evidence="2" type="ORF">EV199_3262</name>
</gene>
<evidence type="ECO:0000313" key="3">
    <source>
        <dbReference type="Proteomes" id="UP000293874"/>
    </source>
</evidence>
<proteinExistence type="predicted"/>
<evidence type="ECO:0000256" key="1">
    <source>
        <dbReference type="SAM" id="SignalP"/>
    </source>
</evidence>
<dbReference type="Proteomes" id="UP000293874">
    <property type="component" value="Unassembled WGS sequence"/>
</dbReference>
<accession>A0A4Q7MTV0</accession>
<dbReference type="EMBL" id="SGXA01000002">
    <property type="protein sequence ID" value="RZS71359.1"/>
    <property type="molecule type" value="Genomic_DNA"/>
</dbReference>
<dbReference type="AlphaFoldDB" id="A0A4Q7MTV0"/>
<reference evidence="2 3" key="1">
    <citation type="submission" date="2019-02" db="EMBL/GenBank/DDBJ databases">
        <title>Genomic Encyclopedia of Type Strains, Phase IV (KMG-IV): sequencing the most valuable type-strain genomes for metagenomic binning, comparative biology and taxonomic classification.</title>
        <authorList>
            <person name="Goeker M."/>
        </authorList>
    </citation>
    <scope>NUCLEOTIDE SEQUENCE [LARGE SCALE GENOMIC DNA]</scope>
    <source>
        <strain evidence="2 3">DSM 18116</strain>
    </source>
</reference>
<keyword evidence="1" id="KW-0732">Signal</keyword>
<keyword evidence="3" id="KW-1185">Reference proteome</keyword>
<protein>
    <recommendedName>
        <fullName evidence="4">Outer membrane protein with beta-barrel domain</fullName>
    </recommendedName>
</protein>
<comment type="caution">
    <text evidence="2">The sequence shown here is derived from an EMBL/GenBank/DDBJ whole genome shotgun (WGS) entry which is preliminary data.</text>
</comment>